<evidence type="ECO:0000256" key="2">
    <source>
        <dbReference type="SAM" id="SignalP"/>
    </source>
</evidence>
<dbReference type="RefSeq" id="WP_128760073.1">
    <property type="nucleotide sequence ID" value="NZ_QOVI01000001.1"/>
</dbReference>
<comment type="caution">
    <text evidence="3">The sequence shown here is derived from an EMBL/GenBank/DDBJ whole genome shotgun (WGS) entry which is preliminary data.</text>
</comment>
<dbReference type="PROSITE" id="PS51257">
    <property type="entry name" value="PROKAR_LIPOPROTEIN"/>
    <property type="match status" value="1"/>
</dbReference>
<dbReference type="EMBL" id="QOVI01000001">
    <property type="protein sequence ID" value="RXG18536.1"/>
    <property type="molecule type" value="Genomic_DNA"/>
</dbReference>
<organism evidence="3 4">
    <name type="scientific">Leeuwenhoekiella aestuarii</name>
    <dbReference type="NCBI Taxonomy" id="2249426"/>
    <lineage>
        <taxon>Bacteria</taxon>
        <taxon>Pseudomonadati</taxon>
        <taxon>Bacteroidota</taxon>
        <taxon>Flavobacteriia</taxon>
        <taxon>Flavobacteriales</taxon>
        <taxon>Flavobacteriaceae</taxon>
        <taxon>Leeuwenhoekiella</taxon>
    </lineage>
</organism>
<evidence type="ECO:0000256" key="1">
    <source>
        <dbReference type="SAM" id="MobiDB-lite"/>
    </source>
</evidence>
<evidence type="ECO:0000313" key="4">
    <source>
        <dbReference type="Proteomes" id="UP000289821"/>
    </source>
</evidence>
<name>A0A4Q0P1L0_9FLAO</name>
<feature type="signal peptide" evidence="2">
    <location>
        <begin position="1"/>
        <end position="27"/>
    </location>
</feature>
<protein>
    <submittedName>
        <fullName evidence="3">Uncharacterized protein</fullName>
    </submittedName>
</protein>
<sequence length="89" mass="9960">MIKHNSSLFTFVFLNALCLLLMISCQSDEELKDDRVLNATADKQYVAFDDLPIEVHKELTQLHATKSNNFSSSIFGSPGTDIPAIENQE</sequence>
<proteinExistence type="predicted"/>
<keyword evidence="4" id="KW-1185">Reference proteome</keyword>
<accession>A0A4Q0P1L0</accession>
<reference evidence="3 4" key="1">
    <citation type="submission" date="2018-07" db="EMBL/GenBank/DDBJ databases">
        <title>Leeuwenhoekiella genomics.</title>
        <authorList>
            <person name="Tahon G."/>
            <person name="Willems A."/>
        </authorList>
    </citation>
    <scope>NUCLEOTIDE SEQUENCE [LARGE SCALE GENOMIC DNA]</scope>
    <source>
        <strain evidence="3 4">R-50232</strain>
    </source>
</reference>
<feature type="region of interest" description="Disordered" evidence="1">
    <location>
        <begin position="70"/>
        <end position="89"/>
    </location>
</feature>
<evidence type="ECO:0000313" key="3">
    <source>
        <dbReference type="EMBL" id="RXG18536.1"/>
    </source>
</evidence>
<keyword evidence="2" id="KW-0732">Signal</keyword>
<feature type="chain" id="PRO_5020363982" evidence="2">
    <location>
        <begin position="28"/>
        <end position="89"/>
    </location>
</feature>
<dbReference type="AlphaFoldDB" id="A0A4Q0P1L0"/>
<gene>
    <name evidence="3" type="ORF">DSM04_101738</name>
</gene>
<dbReference type="Proteomes" id="UP000289821">
    <property type="component" value="Unassembled WGS sequence"/>
</dbReference>